<evidence type="ECO:0000313" key="3">
    <source>
        <dbReference type="EMBL" id="MFC4767624.1"/>
    </source>
</evidence>
<feature type="compositionally biased region" description="Basic and acidic residues" evidence="1">
    <location>
        <begin position="58"/>
        <end position="85"/>
    </location>
</feature>
<feature type="region of interest" description="Disordered" evidence="1">
    <location>
        <begin position="29"/>
        <end position="86"/>
    </location>
</feature>
<evidence type="ECO:0000313" key="4">
    <source>
        <dbReference type="Proteomes" id="UP001596002"/>
    </source>
</evidence>
<name>A0ABV9Q1E6_9BACL</name>
<evidence type="ECO:0000256" key="2">
    <source>
        <dbReference type="SAM" id="SignalP"/>
    </source>
</evidence>
<dbReference type="Proteomes" id="UP001596002">
    <property type="component" value="Unassembled WGS sequence"/>
</dbReference>
<dbReference type="InterPro" id="IPR038765">
    <property type="entry name" value="Papain-like_cys_pep_sf"/>
</dbReference>
<organism evidence="3 4">
    <name type="scientific">Effusibacillus consociatus</name>
    <dbReference type="NCBI Taxonomy" id="1117041"/>
    <lineage>
        <taxon>Bacteria</taxon>
        <taxon>Bacillati</taxon>
        <taxon>Bacillota</taxon>
        <taxon>Bacilli</taxon>
        <taxon>Bacillales</taxon>
        <taxon>Alicyclobacillaceae</taxon>
        <taxon>Effusibacillus</taxon>
    </lineage>
</organism>
<proteinExistence type="predicted"/>
<keyword evidence="2" id="KW-0732">Signal</keyword>
<evidence type="ECO:0000256" key="1">
    <source>
        <dbReference type="SAM" id="MobiDB-lite"/>
    </source>
</evidence>
<gene>
    <name evidence="3" type="ORF">ACFO8Q_09650</name>
</gene>
<protein>
    <submittedName>
        <fullName evidence="3">Uncharacterized protein</fullName>
    </submittedName>
</protein>
<comment type="caution">
    <text evidence="3">The sequence shown here is derived from an EMBL/GenBank/DDBJ whole genome shotgun (WGS) entry which is preliminary data.</text>
</comment>
<accession>A0ABV9Q1E6</accession>
<dbReference type="Gene3D" id="3.90.1720.10">
    <property type="entry name" value="endopeptidase domain like (from Nostoc punctiforme)"/>
    <property type="match status" value="1"/>
</dbReference>
<sequence length="234" mass="26416">MERIRKVALSFAVSALALSSANSAFAASSEVSVDENLNRPKLEKPAIPADPRGPLPKDPSEWDEWIKKHPDPLAKEQKKTDKKTDTVQSTAYQFGPLVNGDIILGANAVDPSKYNSIPYGYYRHNAMYDSSQGNFISATSSTGVYRESQNFWSIGYNVLKNLYVTSADYYTRQRVVANAATNMGEPYDWNSAKYDSSKWYCSKLPWFGYYYVGGIEIDSNWGYWVTPDGYLSRW</sequence>
<feature type="chain" id="PRO_5045653078" evidence="2">
    <location>
        <begin position="27"/>
        <end position="234"/>
    </location>
</feature>
<reference evidence="4" key="1">
    <citation type="journal article" date="2019" name="Int. J. Syst. Evol. Microbiol.">
        <title>The Global Catalogue of Microorganisms (GCM) 10K type strain sequencing project: providing services to taxonomists for standard genome sequencing and annotation.</title>
        <authorList>
            <consortium name="The Broad Institute Genomics Platform"/>
            <consortium name="The Broad Institute Genome Sequencing Center for Infectious Disease"/>
            <person name="Wu L."/>
            <person name="Ma J."/>
        </authorList>
    </citation>
    <scope>NUCLEOTIDE SEQUENCE [LARGE SCALE GENOMIC DNA]</scope>
    <source>
        <strain evidence="4">WYCCWR 12678</strain>
    </source>
</reference>
<dbReference type="SUPFAM" id="SSF54001">
    <property type="entry name" value="Cysteine proteinases"/>
    <property type="match status" value="1"/>
</dbReference>
<feature type="signal peptide" evidence="2">
    <location>
        <begin position="1"/>
        <end position="26"/>
    </location>
</feature>
<dbReference type="EMBL" id="JBHSHC010000079">
    <property type="protein sequence ID" value="MFC4767624.1"/>
    <property type="molecule type" value="Genomic_DNA"/>
</dbReference>
<keyword evidence="4" id="KW-1185">Reference proteome</keyword>
<dbReference type="RefSeq" id="WP_380025545.1">
    <property type="nucleotide sequence ID" value="NZ_JBHSHC010000079.1"/>
</dbReference>